<keyword evidence="1" id="KW-0805">Transcription regulation</keyword>
<evidence type="ECO:0000313" key="6">
    <source>
        <dbReference type="EMBL" id="MBB4174966.1"/>
    </source>
</evidence>
<dbReference type="InterPro" id="IPR050707">
    <property type="entry name" value="HTH_MetabolicPath_Reg"/>
</dbReference>
<dbReference type="PANTHER" id="PTHR30136">
    <property type="entry name" value="HELIX-TURN-HELIX TRANSCRIPTIONAL REGULATOR, ICLR FAMILY"/>
    <property type="match status" value="1"/>
</dbReference>
<gene>
    <name evidence="6" type="ORF">GGR93_002754</name>
</gene>
<evidence type="ECO:0000259" key="4">
    <source>
        <dbReference type="PROSITE" id="PS51077"/>
    </source>
</evidence>
<dbReference type="EMBL" id="JACIFU010000003">
    <property type="protein sequence ID" value="MBB4174966.1"/>
    <property type="molecule type" value="Genomic_DNA"/>
</dbReference>
<dbReference type="InterPro" id="IPR014757">
    <property type="entry name" value="Tscrpt_reg_IclR_C"/>
</dbReference>
<dbReference type="Gene3D" id="1.10.10.10">
    <property type="entry name" value="Winged helix-like DNA-binding domain superfamily/Winged helix DNA-binding domain"/>
    <property type="match status" value="1"/>
</dbReference>
<dbReference type="OrthoDB" id="8098267at2"/>
<evidence type="ECO:0000259" key="5">
    <source>
        <dbReference type="PROSITE" id="PS51078"/>
    </source>
</evidence>
<proteinExistence type="predicted"/>
<feature type="domain" description="HTH iclR-type" evidence="4">
    <location>
        <begin position="17"/>
        <end position="78"/>
    </location>
</feature>
<dbReference type="FunFam" id="1.10.10.10:FF:000056">
    <property type="entry name" value="IclR family transcriptional regulator"/>
    <property type="match status" value="1"/>
</dbReference>
<dbReference type="SUPFAM" id="SSF46785">
    <property type="entry name" value="Winged helix' DNA-binding domain"/>
    <property type="match status" value="1"/>
</dbReference>
<dbReference type="GO" id="GO:0003700">
    <property type="term" value="F:DNA-binding transcription factor activity"/>
    <property type="evidence" value="ECO:0007669"/>
    <property type="project" value="TreeGrafter"/>
</dbReference>
<dbReference type="RefSeq" id="WP_025055934.1">
    <property type="nucleotide sequence ID" value="NZ_JACIFU010000003.1"/>
</dbReference>
<evidence type="ECO:0000256" key="1">
    <source>
        <dbReference type="ARBA" id="ARBA00023015"/>
    </source>
</evidence>
<evidence type="ECO:0000313" key="7">
    <source>
        <dbReference type="Proteomes" id="UP000565745"/>
    </source>
</evidence>
<dbReference type="Proteomes" id="UP000565745">
    <property type="component" value="Unassembled WGS sequence"/>
</dbReference>
<dbReference type="InterPro" id="IPR029016">
    <property type="entry name" value="GAF-like_dom_sf"/>
</dbReference>
<dbReference type="AlphaFoldDB" id="A0A7W6MBG5"/>
<keyword evidence="7" id="KW-1185">Reference proteome</keyword>
<organism evidence="6 7">
    <name type="scientific">Sulfitobacter noctilucicola</name>
    <dbReference type="NCBI Taxonomy" id="1342301"/>
    <lineage>
        <taxon>Bacteria</taxon>
        <taxon>Pseudomonadati</taxon>
        <taxon>Pseudomonadota</taxon>
        <taxon>Alphaproteobacteria</taxon>
        <taxon>Rhodobacterales</taxon>
        <taxon>Roseobacteraceae</taxon>
        <taxon>Sulfitobacter</taxon>
    </lineage>
</organism>
<keyword evidence="2" id="KW-0238">DNA-binding</keyword>
<dbReference type="PROSITE" id="PS51077">
    <property type="entry name" value="HTH_ICLR"/>
    <property type="match status" value="1"/>
</dbReference>
<name>A0A7W6MBG5_9RHOB</name>
<dbReference type="GO" id="GO:0003677">
    <property type="term" value="F:DNA binding"/>
    <property type="evidence" value="ECO:0007669"/>
    <property type="project" value="UniProtKB-KW"/>
</dbReference>
<dbReference type="Pfam" id="PF09339">
    <property type="entry name" value="HTH_IclR"/>
    <property type="match status" value="1"/>
</dbReference>
<dbReference type="SMART" id="SM00346">
    <property type="entry name" value="HTH_ICLR"/>
    <property type="match status" value="1"/>
</dbReference>
<dbReference type="Pfam" id="PF01614">
    <property type="entry name" value="IclR_C"/>
    <property type="match status" value="1"/>
</dbReference>
<dbReference type="PANTHER" id="PTHR30136:SF24">
    <property type="entry name" value="HTH-TYPE TRANSCRIPTIONAL REPRESSOR ALLR"/>
    <property type="match status" value="1"/>
</dbReference>
<dbReference type="InterPro" id="IPR036388">
    <property type="entry name" value="WH-like_DNA-bd_sf"/>
</dbReference>
<evidence type="ECO:0000256" key="3">
    <source>
        <dbReference type="ARBA" id="ARBA00023163"/>
    </source>
</evidence>
<protein>
    <submittedName>
        <fullName evidence="6">IclR family KDG regulon transcriptional repressor</fullName>
    </submittedName>
</protein>
<evidence type="ECO:0000256" key="2">
    <source>
        <dbReference type="ARBA" id="ARBA00023125"/>
    </source>
</evidence>
<dbReference type="InterPro" id="IPR005471">
    <property type="entry name" value="Tscrpt_reg_IclR_N"/>
</dbReference>
<accession>A0A7W6MBG5</accession>
<keyword evidence="3" id="KW-0804">Transcription</keyword>
<dbReference type="InterPro" id="IPR036390">
    <property type="entry name" value="WH_DNA-bd_sf"/>
</dbReference>
<feature type="domain" description="IclR-ED" evidence="5">
    <location>
        <begin position="79"/>
        <end position="261"/>
    </location>
</feature>
<dbReference type="PROSITE" id="PS51078">
    <property type="entry name" value="ICLR_ED"/>
    <property type="match status" value="1"/>
</dbReference>
<reference evidence="6 7" key="1">
    <citation type="submission" date="2020-08" db="EMBL/GenBank/DDBJ databases">
        <title>Genomic Encyclopedia of Type Strains, Phase IV (KMG-IV): sequencing the most valuable type-strain genomes for metagenomic binning, comparative biology and taxonomic classification.</title>
        <authorList>
            <person name="Goeker M."/>
        </authorList>
    </citation>
    <scope>NUCLEOTIDE SEQUENCE [LARGE SCALE GENOMIC DNA]</scope>
    <source>
        <strain evidence="6 7">DSM 101015</strain>
    </source>
</reference>
<dbReference type="Gene3D" id="3.30.450.40">
    <property type="match status" value="1"/>
</dbReference>
<sequence>MTNDAVPPPAQRKSYKIEAVGRALNVLEALAEKPGLGVTALANEMGLTKSIVFRLLQTLEEAGYVHRDAERATFSLGYRVALLGERVGRDGALLHVAPQIMDELRDETGENVNLVIREGNYALALATREGLHAIRMFAQTGRKGPLHAGGGSMLLLAYAEPSILDRVLTSEMPSYTNHTITDPEQLSKILHRIRANGYNVALNDLDDGAFSIAAPIFNASGEVVAALSIAGAAVRLDEQRREVYIEAVKAAADKISAKLTLG</sequence>
<comment type="caution">
    <text evidence="6">The sequence shown here is derived from an EMBL/GenBank/DDBJ whole genome shotgun (WGS) entry which is preliminary data.</text>
</comment>
<dbReference type="SUPFAM" id="SSF55781">
    <property type="entry name" value="GAF domain-like"/>
    <property type="match status" value="1"/>
</dbReference>
<dbReference type="GO" id="GO:0045892">
    <property type="term" value="P:negative regulation of DNA-templated transcription"/>
    <property type="evidence" value="ECO:0007669"/>
    <property type="project" value="TreeGrafter"/>
</dbReference>